<name>A0A932HZU2_UNCTE</name>
<protein>
    <submittedName>
        <fullName evidence="2">Class I SAM-dependent methyltransferase</fullName>
    </submittedName>
</protein>
<dbReference type="GO" id="GO:0008168">
    <property type="term" value="F:methyltransferase activity"/>
    <property type="evidence" value="ECO:0007669"/>
    <property type="project" value="UniProtKB-KW"/>
</dbReference>
<dbReference type="InterPro" id="IPR053173">
    <property type="entry name" value="SAM-binding_MTase"/>
</dbReference>
<proteinExistence type="predicted"/>
<dbReference type="PANTHER" id="PTHR45128">
    <property type="entry name" value="METHYLTRANSFERASE TYPE 11"/>
    <property type="match status" value="1"/>
</dbReference>
<evidence type="ECO:0000313" key="3">
    <source>
        <dbReference type="Proteomes" id="UP000782312"/>
    </source>
</evidence>
<dbReference type="SUPFAM" id="SSF53335">
    <property type="entry name" value="S-adenosyl-L-methionine-dependent methyltransferases"/>
    <property type="match status" value="1"/>
</dbReference>
<feature type="domain" description="Methyltransferase" evidence="1">
    <location>
        <begin position="46"/>
        <end position="141"/>
    </location>
</feature>
<evidence type="ECO:0000259" key="1">
    <source>
        <dbReference type="Pfam" id="PF13649"/>
    </source>
</evidence>
<dbReference type="InterPro" id="IPR041698">
    <property type="entry name" value="Methyltransf_25"/>
</dbReference>
<keyword evidence="2" id="KW-0808">Transferase</keyword>
<dbReference type="AlphaFoldDB" id="A0A932HZU2"/>
<dbReference type="EMBL" id="JACPUR010000016">
    <property type="protein sequence ID" value="MBI3127187.1"/>
    <property type="molecule type" value="Genomic_DNA"/>
</dbReference>
<dbReference type="Gene3D" id="3.40.50.150">
    <property type="entry name" value="Vaccinia Virus protein VP39"/>
    <property type="match status" value="1"/>
</dbReference>
<dbReference type="CDD" id="cd02440">
    <property type="entry name" value="AdoMet_MTases"/>
    <property type="match status" value="1"/>
</dbReference>
<accession>A0A932HZU2</accession>
<dbReference type="Pfam" id="PF13649">
    <property type="entry name" value="Methyltransf_25"/>
    <property type="match status" value="1"/>
</dbReference>
<evidence type="ECO:0000313" key="2">
    <source>
        <dbReference type="EMBL" id="MBI3127187.1"/>
    </source>
</evidence>
<reference evidence="2" key="1">
    <citation type="submission" date="2020-07" db="EMBL/GenBank/DDBJ databases">
        <title>Huge and variable diversity of episymbiotic CPR bacteria and DPANN archaea in groundwater ecosystems.</title>
        <authorList>
            <person name="He C.Y."/>
            <person name="Keren R."/>
            <person name="Whittaker M."/>
            <person name="Farag I.F."/>
            <person name="Doudna J."/>
            <person name="Cate J.H.D."/>
            <person name="Banfield J.F."/>
        </authorList>
    </citation>
    <scope>NUCLEOTIDE SEQUENCE</scope>
    <source>
        <strain evidence="2">NC_groundwater_763_Ag_S-0.2um_68_21</strain>
    </source>
</reference>
<gene>
    <name evidence="2" type="ORF">HYZ11_06255</name>
</gene>
<organism evidence="2 3">
    <name type="scientific">Tectimicrobiota bacterium</name>
    <dbReference type="NCBI Taxonomy" id="2528274"/>
    <lineage>
        <taxon>Bacteria</taxon>
        <taxon>Pseudomonadati</taxon>
        <taxon>Nitrospinota/Tectimicrobiota group</taxon>
        <taxon>Candidatus Tectimicrobiota</taxon>
    </lineage>
</organism>
<dbReference type="InterPro" id="IPR029063">
    <property type="entry name" value="SAM-dependent_MTases_sf"/>
</dbReference>
<comment type="caution">
    <text evidence="2">The sequence shown here is derived from an EMBL/GenBank/DDBJ whole genome shotgun (WGS) entry which is preliminary data.</text>
</comment>
<dbReference type="Proteomes" id="UP000782312">
    <property type="component" value="Unassembled WGS sequence"/>
</dbReference>
<dbReference type="GO" id="GO:0032259">
    <property type="term" value="P:methylation"/>
    <property type="evidence" value="ECO:0007669"/>
    <property type="project" value="UniProtKB-KW"/>
</dbReference>
<keyword evidence="2" id="KW-0489">Methyltransferase</keyword>
<sequence>MERGDSRSLLARYRFCPPRERFHVALRCRMMNLWLLEAEVPRQGRVADLGCGQGLAAVMLAASAPGRSVVGIEREARKVEAARRAGEGLGNLSFRRGDLLALDEPEEGFDAALLLDVLYLWPGEEKRRIVENARRAIRTGGLLLVHEITTRPAWKYGVALLQEWLALNVLRTTAGRGIHYASKEENEGLLRACGFAVETVPFHRGKPYAHFLFRCRKT</sequence>